<dbReference type="RefSeq" id="WP_074205658.1">
    <property type="nucleotide sequence ID" value="NZ_FSQW01000002.1"/>
</dbReference>
<dbReference type="InterPro" id="IPR036709">
    <property type="entry name" value="Autotransporte_beta_dom_sf"/>
</dbReference>
<dbReference type="STRING" id="1123272.SAMN02745824_2663"/>
<dbReference type="NCBIfam" id="TIGR01414">
    <property type="entry name" value="autotrans_barl"/>
    <property type="match status" value="1"/>
</dbReference>
<keyword evidence="5" id="KW-1185">Reference proteome</keyword>
<evidence type="ECO:0000256" key="1">
    <source>
        <dbReference type="SAM" id="SignalP"/>
    </source>
</evidence>
<reference evidence="5" key="1">
    <citation type="submission" date="2016-11" db="EMBL/GenBank/DDBJ databases">
        <authorList>
            <person name="Varghese N."/>
            <person name="Submissions S."/>
        </authorList>
    </citation>
    <scope>NUCLEOTIDE SEQUENCE [LARGE SCALE GENOMIC DNA]</scope>
    <source>
        <strain evidence="5">DSM 22363</strain>
    </source>
</reference>
<accession>A0A1N6G3R2</accession>
<dbReference type="SUPFAM" id="SSF103515">
    <property type="entry name" value="Autotransporter"/>
    <property type="match status" value="1"/>
</dbReference>
<dbReference type="SMART" id="SM00869">
    <property type="entry name" value="Autotransporter"/>
    <property type="match status" value="1"/>
</dbReference>
<dbReference type="Gene3D" id="2.40.10.10">
    <property type="entry name" value="Trypsin-like serine proteases"/>
    <property type="match status" value="1"/>
</dbReference>
<evidence type="ECO:0000259" key="3">
    <source>
        <dbReference type="PROSITE" id="PS51208"/>
    </source>
</evidence>
<dbReference type="InterPro" id="IPR033116">
    <property type="entry name" value="TRYPSIN_SER"/>
</dbReference>
<dbReference type="Pfam" id="PF03797">
    <property type="entry name" value="Autotransporter"/>
    <property type="match status" value="1"/>
</dbReference>
<dbReference type="InterPro" id="IPR001254">
    <property type="entry name" value="Trypsin_dom"/>
</dbReference>
<proteinExistence type="predicted"/>
<keyword evidence="1" id="KW-0732">Signal</keyword>
<evidence type="ECO:0000259" key="2">
    <source>
        <dbReference type="PROSITE" id="PS50240"/>
    </source>
</evidence>
<protein>
    <submittedName>
        <fullName evidence="4">Outer membrane autotransporter barrel domain-containing protein</fullName>
    </submittedName>
</protein>
<feature type="domain" description="Autotransporter" evidence="3">
    <location>
        <begin position="826"/>
        <end position="1104"/>
    </location>
</feature>
<gene>
    <name evidence="4" type="ORF">SAMN02745824_2663</name>
</gene>
<dbReference type="GO" id="GO:0006508">
    <property type="term" value="P:proteolysis"/>
    <property type="evidence" value="ECO:0007669"/>
    <property type="project" value="InterPro"/>
</dbReference>
<dbReference type="GO" id="GO:0004252">
    <property type="term" value="F:serine-type endopeptidase activity"/>
    <property type="evidence" value="ECO:0007669"/>
    <property type="project" value="InterPro"/>
</dbReference>
<dbReference type="InterPro" id="IPR043504">
    <property type="entry name" value="Peptidase_S1_PA_chymotrypsin"/>
</dbReference>
<feature type="signal peptide" evidence="1">
    <location>
        <begin position="1"/>
        <end position="29"/>
    </location>
</feature>
<organism evidence="4 5">
    <name type="scientific">Parasphingorhabdus marina DSM 22363</name>
    <dbReference type="NCBI Taxonomy" id="1123272"/>
    <lineage>
        <taxon>Bacteria</taxon>
        <taxon>Pseudomonadati</taxon>
        <taxon>Pseudomonadota</taxon>
        <taxon>Alphaproteobacteria</taxon>
        <taxon>Sphingomonadales</taxon>
        <taxon>Sphingomonadaceae</taxon>
        <taxon>Parasphingorhabdus</taxon>
    </lineage>
</organism>
<name>A0A1N6G3R2_9SPHN</name>
<dbReference type="Proteomes" id="UP000185192">
    <property type="component" value="Unassembled WGS sequence"/>
</dbReference>
<dbReference type="AlphaFoldDB" id="A0A1N6G3R2"/>
<dbReference type="GO" id="GO:0019867">
    <property type="term" value="C:outer membrane"/>
    <property type="evidence" value="ECO:0007669"/>
    <property type="project" value="InterPro"/>
</dbReference>
<dbReference type="SUPFAM" id="SSF50494">
    <property type="entry name" value="Trypsin-like serine proteases"/>
    <property type="match status" value="1"/>
</dbReference>
<dbReference type="PROSITE" id="PS51208">
    <property type="entry name" value="AUTOTRANSPORTER"/>
    <property type="match status" value="1"/>
</dbReference>
<dbReference type="EMBL" id="FSQW01000002">
    <property type="protein sequence ID" value="SIO02153.1"/>
    <property type="molecule type" value="Genomic_DNA"/>
</dbReference>
<dbReference type="InterPro" id="IPR006315">
    <property type="entry name" value="OM_autotransptr_brl_dom"/>
</dbReference>
<dbReference type="Gene3D" id="2.40.128.130">
    <property type="entry name" value="Autotransporter beta-domain"/>
    <property type="match status" value="1"/>
</dbReference>
<dbReference type="PROSITE" id="PS00135">
    <property type="entry name" value="TRYPSIN_SER"/>
    <property type="match status" value="1"/>
</dbReference>
<dbReference type="OrthoDB" id="267336at2"/>
<sequence length="1104" mass="116202">MSFAHINRFLLLGASSTACIAALAAPAHAQVAANTSGGSVLTSTAGGASSQASAPIMVEDSNRIVIRDDLSPDEGPPTGALDNVVDITGVGQMATRPDQNSFGLGLCTGTLINPRTVLFAAHCVNDQPAESYGFDKGGTAISFGFSADNLPGIRRWVGLDGGTANATDEDFAIYNVEHVWYDERSVPLSFLEADVAIATLDTHAGNIPTWTLLFSPLEEETHVTINGYGSRGIGSEGPIGIDFRRRIAENVLSSLSSLNERNEFLFGPGDYGLPQSLYSLDFDSPAGEEVFDSNNGLFDFDLFDGPALPREGTTAGGDSGGPLIVDEKYDTPVVAGVLSGGSRFFGNDENDPNTFQPFSSYGTQSFYQPLFMFWESIVANNNYVYASAKAGNRNWENPNHWEQDMDPAYVIDVDGELVNALPGFAEPGVTGDTPKFGNVCFLDDCLDLSAGSVALPEGDPNSIFVEGGPGSTGFVPNNVAVTAGSSAGPRYYEVTLDAIGTTRLTSNITIDRLNVEGLAALKIRKSGALKVWGDYTQTGGWVQANGSLTTGEAFLGAGLLSGNGLVDPTFLTVVQGAIAPGSRLGNIGTLTVAGDVILSSGALTYFDVGRRGGDLLAVVGDEDNPGIISLGGTAAVINKFGRRGARFGQRFDIITAEGGVQNVFDNVVGRIGVLYPELEYGTNTVTARMRAIRFSDFFSQNGVRNPFSLAFGSALDLTRTSSYNDLADVYGLIDVMEVAELNATFQSLSAAQAGRTTTLDQQQSAAMRSLVADRLSVMGTSRSGAGKFQIIGSSRTIGGNGGLNETAAAQISFAAKYQSSDWNAVRLPENMSGFMSSGYDRSTLAFSDPGSGANQGSWHIAMGLEYALDNSATLGTAFGYARGTQEVSGTLASVETNQASVYGNYLLGGNFYVGGQANVTHSRIDSSSRATGVASVGNLNTNSLGFAGEIEAGYNVEVDGMMLTPRAAIGYSSYNVDGFRSSGSSLAMAVDEISRAGVDARVGLKLSGSSQVSFASSWAFQPEMKLDYVNRLSGNDTSFLVRFLDAENVPFALPIGLQDASYGEIKGGFSLTNGVMRIGAAVETRMGQQVYRDDRAVVNMSMRF</sequence>
<evidence type="ECO:0000313" key="5">
    <source>
        <dbReference type="Proteomes" id="UP000185192"/>
    </source>
</evidence>
<dbReference type="PROSITE" id="PS50240">
    <property type="entry name" value="TRYPSIN_DOM"/>
    <property type="match status" value="1"/>
</dbReference>
<evidence type="ECO:0000313" key="4">
    <source>
        <dbReference type="EMBL" id="SIO02153.1"/>
    </source>
</evidence>
<dbReference type="InterPro" id="IPR005546">
    <property type="entry name" value="Autotransporte_beta"/>
</dbReference>
<feature type="chain" id="PRO_5013223999" evidence="1">
    <location>
        <begin position="30"/>
        <end position="1104"/>
    </location>
</feature>
<feature type="domain" description="Peptidase S1" evidence="2">
    <location>
        <begin position="35"/>
        <end position="380"/>
    </location>
</feature>
<dbReference type="InterPro" id="IPR009003">
    <property type="entry name" value="Peptidase_S1_PA"/>
</dbReference>